<evidence type="ECO:0000313" key="4">
    <source>
        <dbReference type="EMBL" id="MST60987.1"/>
    </source>
</evidence>
<dbReference type="Gene3D" id="2.60.40.1140">
    <property type="entry name" value="Collagen-binding surface protein Cna, B-type domain"/>
    <property type="match status" value="1"/>
</dbReference>
<sequence>MNVKLTKGLAAAAVSAAMMLGAAVPALAVTLPNDNGYYLNKTYNGVSDGTVSETLKFNVEKYKVTDAKSDVTAENMPAVSIDDVSATSGQNNKVKLTLPTYESAGYYYYKVTEKAGTTAGVSYNTDTYYLKVTVSYANRAAKVDSVSLWDADPTVTTTTEDHKVAGFANTYKSGTLEVKKVIAGNLAQDDEEFKIKVTFTSKKPVGSVVAYKVNGEDKSIATNAWTKSDDDTYTASADITVKGGSTVDFSNVPDGVKYDVNETDSGDGYTASYDDSKTGTLNANDTKDDKDATTTVTNTKESKVDTGVLLNNAPYIAILGGAAVVAIYFVNKRRHSDMD</sequence>
<evidence type="ECO:0000259" key="3">
    <source>
        <dbReference type="Pfam" id="PF24547"/>
    </source>
</evidence>
<reference evidence="4 5" key="1">
    <citation type="submission" date="2019-08" db="EMBL/GenBank/DDBJ databases">
        <title>In-depth cultivation of the pig gut microbiome towards novel bacterial diversity and tailored functional studies.</title>
        <authorList>
            <person name="Wylensek D."/>
            <person name="Hitch T.C.A."/>
            <person name="Clavel T."/>
        </authorList>
    </citation>
    <scope>NUCLEOTIDE SEQUENCE [LARGE SCALE GENOMIC DNA]</scope>
    <source>
        <strain evidence="4 5">WB01_CNA04</strain>
    </source>
</reference>
<organism evidence="4 5">
    <name type="scientific">Parafannyhessea umbonata</name>
    <dbReference type="NCBI Taxonomy" id="604330"/>
    <lineage>
        <taxon>Bacteria</taxon>
        <taxon>Bacillati</taxon>
        <taxon>Actinomycetota</taxon>
        <taxon>Coriobacteriia</taxon>
        <taxon>Coriobacteriales</taxon>
        <taxon>Atopobiaceae</taxon>
        <taxon>Parafannyhessea</taxon>
    </lineage>
</organism>
<proteinExistence type="predicted"/>
<feature type="chain" id="PRO_5026661741" description="DUF7601 domain-containing protein" evidence="2">
    <location>
        <begin position="29"/>
        <end position="339"/>
    </location>
</feature>
<dbReference type="Proteomes" id="UP000434342">
    <property type="component" value="Unassembled WGS sequence"/>
</dbReference>
<comment type="caution">
    <text evidence="4">The sequence shown here is derived from an EMBL/GenBank/DDBJ whole genome shotgun (WGS) entry which is preliminary data.</text>
</comment>
<keyword evidence="2" id="KW-0732">Signal</keyword>
<dbReference type="Pfam" id="PF24547">
    <property type="entry name" value="DUF7601"/>
    <property type="match status" value="1"/>
</dbReference>
<feature type="transmembrane region" description="Helical" evidence="1">
    <location>
        <begin position="313"/>
        <end position="330"/>
    </location>
</feature>
<keyword evidence="1" id="KW-1133">Transmembrane helix</keyword>
<evidence type="ECO:0000256" key="1">
    <source>
        <dbReference type="SAM" id="Phobius"/>
    </source>
</evidence>
<dbReference type="EMBL" id="VUND01000002">
    <property type="protein sequence ID" value="MST60987.1"/>
    <property type="molecule type" value="Genomic_DNA"/>
</dbReference>
<feature type="signal peptide" evidence="2">
    <location>
        <begin position="1"/>
        <end position="28"/>
    </location>
</feature>
<keyword evidence="1" id="KW-0812">Transmembrane</keyword>
<gene>
    <name evidence="4" type="ORF">FYJ69_08775</name>
</gene>
<evidence type="ECO:0000313" key="5">
    <source>
        <dbReference type="Proteomes" id="UP000434342"/>
    </source>
</evidence>
<accession>A0A6N7XCH7</accession>
<feature type="domain" description="DUF7601" evidence="3">
    <location>
        <begin position="174"/>
        <end position="300"/>
    </location>
</feature>
<name>A0A6N7XCH7_9ACTN</name>
<dbReference type="AlphaFoldDB" id="A0A6N7XCH7"/>
<keyword evidence="1" id="KW-0472">Membrane</keyword>
<evidence type="ECO:0000256" key="2">
    <source>
        <dbReference type="SAM" id="SignalP"/>
    </source>
</evidence>
<dbReference type="InterPro" id="IPR055382">
    <property type="entry name" value="DUF7601"/>
</dbReference>
<protein>
    <recommendedName>
        <fullName evidence="3">DUF7601 domain-containing protein</fullName>
    </recommendedName>
</protein>
<dbReference type="RefSeq" id="WP_154541848.1">
    <property type="nucleotide sequence ID" value="NZ_VUND01000002.1"/>
</dbReference>
<dbReference type="InterPro" id="IPR038174">
    <property type="entry name" value="Strep_pil_link_sf"/>
</dbReference>
<dbReference type="Gene3D" id="2.60.40.3050">
    <property type="match status" value="1"/>
</dbReference>